<evidence type="ECO:0000256" key="2">
    <source>
        <dbReference type="ARBA" id="ARBA00023043"/>
    </source>
</evidence>
<dbReference type="PRINTS" id="PR01415">
    <property type="entry name" value="ANKYRIN"/>
</dbReference>
<dbReference type="PROSITE" id="PS50297">
    <property type="entry name" value="ANK_REP_REGION"/>
    <property type="match status" value="4"/>
</dbReference>
<gene>
    <name evidence="4" type="ORF">BJX68DRAFT_263941</name>
</gene>
<evidence type="ECO:0000256" key="3">
    <source>
        <dbReference type="PROSITE-ProRule" id="PRU00023"/>
    </source>
</evidence>
<accession>A0ABR4KUW3</accession>
<dbReference type="GeneID" id="98159975"/>
<feature type="repeat" description="ANK" evidence="3">
    <location>
        <begin position="191"/>
        <end position="223"/>
    </location>
</feature>
<keyword evidence="5" id="KW-1185">Reference proteome</keyword>
<dbReference type="InterPro" id="IPR050663">
    <property type="entry name" value="Ankyrin-SOCS_Box"/>
</dbReference>
<dbReference type="Pfam" id="PF00023">
    <property type="entry name" value="Ank"/>
    <property type="match status" value="1"/>
</dbReference>
<comment type="caution">
    <text evidence="4">The sequence shown here is derived from an EMBL/GenBank/DDBJ whole genome shotgun (WGS) entry which is preliminary data.</text>
</comment>
<dbReference type="PANTHER" id="PTHR24193">
    <property type="entry name" value="ANKYRIN REPEAT PROTEIN"/>
    <property type="match status" value="1"/>
</dbReference>
<dbReference type="PROSITE" id="PS50088">
    <property type="entry name" value="ANK_REPEAT"/>
    <property type="match status" value="4"/>
</dbReference>
<proteinExistence type="predicted"/>
<feature type="repeat" description="ANK" evidence="3">
    <location>
        <begin position="223"/>
        <end position="255"/>
    </location>
</feature>
<dbReference type="Pfam" id="PF12796">
    <property type="entry name" value="Ank_2"/>
    <property type="match status" value="1"/>
</dbReference>
<protein>
    <submittedName>
        <fullName evidence="4">Ankyrin repeat-containing domain protein</fullName>
    </submittedName>
</protein>
<dbReference type="Proteomes" id="UP001610444">
    <property type="component" value="Unassembled WGS sequence"/>
</dbReference>
<dbReference type="InterPro" id="IPR002110">
    <property type="entry name" value="Ankyrin_rpt"/>
</dbReference>
<dbReference type="PANTHER" id="PTHR24193:SF121">
    <property type="entry name" value="ADA2A-CONTAINING COMPLEX COMPONENT 3, ISOFORM D"/>
    <property type="match status" value="1"/>
</dbReference>
<evidence type="ECO:0000313" key="5">
    <source>
        <dbReference type="Proteomes" id="UP001610444"/>
    </source>
</evidence>
<dbReference type="SMART" id="SM00248">
    <property type="entry name" value="ANK"/>
    <property type="match status" value="6"/>
</dbReference>
<evidence type="ECO:0000256" key="1">
    <source>
        <dbReference type="ARBA" id="ARBA00022737"/>
    </source>
</evidence>
<dbReference type="RefSeq" id="XP_070901991.1">
    <property type="nucleotide sequence ID" value="XM_071044811.1"/>
</dbReference>
<sequence>MVSRSLETYNGPLDCGAESHRRMCRSGVYLAARLGFPDLKCSYTYEKLGGAPLSEYAYALQLAIARKQKHEIERLLDAGIPASHQLPFGFAPILIAANLDVGSDSEYIVDLLISAGANMNFANEGGITSLYSSARKGNLPVVRMLLSKGATIQADHRNRRIPLHLAAAGGYNEILDLLLENDADVNARDVNGLTAVYLAMMLGHEHTVQLLIDKGADTTIKKDGVSLLHMTAGRGLGEIADLLITRGAAIDDFADDELATLHYAARGGDLAVA</sequence>
<keyword evidence="1" id="KW-0677">Repeat</keyword>
<reference evidence="4 5" key="1">
    <citation type="submission" date="2024-07" db="EMBL/GenBank/DDBJ databases">
        <title>Section-level genome sequencing and comparative genomics of Aspergillus sections Usti and Cavernicolus.</title>
        <authorList>
            <consortium name="Lawrence Berkeley National Laboratory"/>
            <person name="Nybo J.L."/>
            <person name="Vesth T.C."/>
            <person name="Theobald S."/>
            <person name="Frisvad J.C."/>
            <person name="Larsen T.O."/>
            <person name="Kjaerboelling I."/>
            <person name="Rothschild-Mancinelli K."/>
            <person name="Lyhne E.K."/>
            <person name="Kogle M.E."/>
            <person name="Barry K."/>
            <person name="Clum A."/>
            <person name="Na H."/>
            <person name="Ledsgaard L."/>
            <person name="Lin J."/>
            <person name="Lipzen A."/>
            <person name="Kuo A."/>
            <person name="Riley R."/>
            <person name="Mondo S."/>
            <person name="LaButti K."/>
            <person name="Haridas S."/>
            <person name="Pangalinan J."/>
            <person name="Salamov A.A."/>
            <person name="Simmons B.A."/>
            <person name="Magnuson J.K."/>
            <person name="Chen J."/>
            <person name="Drula E."/>
            <person name="Henrissat B."/>
            <person name="Wiebenga A."/>
            <person name="Lubbers R.J."/>
            <person name="Gomes A.C."/>
            <person name="Macurrencykelacurrency M.R."/>
            <person name="Stajich J."/>
            <person name="Grigoriev I.V."/>
            <person name="Mortensen U.H."/>
            <person name="De vries R.P."/>
            <person name="Baker S.E."/>
            <person name="Andersen M.R."/>
        </authorList>
    </citation>
    <scope>NUCLEOTIDE SEQUENCE [LARGE SCALE GENOMIC DNA]</scope>
    <source>
        <strain evidence="4 5">CBS 756.74</strain>
    </source>
</reference>
<evidence type="ECO:0000313" key="4">
    <source>
        <dbReference type="EMBL" id="KAL2855584.1"/>
    </source>
</evidence>
<dbReference type="InterPro" id="IPR036770">
    <property type="entry name" value="Ankyrin_rpt-contain_sf"/>
</dbReference>
<feature type="repeat" description="ANK" evidence="3">
    <location>
        <begin position="125"/>
        <end position="157"/>
    </location>
</feature>
<dbReference type="SUPFAM" id="SSF48403">
    <property type="entry name" value="Ankyrin repeat"/>
    <property type="match status" value="1"/>
</dbReference>
<feature type="repeat" description="ANK" evidence="3">
    <location>
        <begin position="158"/>
        <end position="190"/>
    </location>
</feature>
<keyword evidence="2 3" id="KW-0040">ANK repeat</keyword>
<dbReference type="EMBL" id="JBFXLR010000009">
    <property type="protein sequence ID" value="KAL2855584.1"/>
    <property type="molecule type" value="Genomic_DNA"/>
</dbReference>
<dbReference type="Gene3D" id="1.25.40.20">
    <property type="entry name" value="Ankyrin repeat-containing domain"/>
    <property type="match status" value="2"/>
</dbReference>
<name>A0ABR4KUW3_9EURO</name>
<organism evidence="4 5">
    <name type="scientific">Aspergillus pseudodeflectus</name>
    <dbReference type="NCBI Taxonomy" id="176178"/>
    <lineage>
        <taxon>Eukaryota</taxon>
        <taxon>Fungi</taxon>
        <taxon>Dikarya</taxon>
        <taxon>Ascomycota</taxon>
        <taxon>Pezizomycotina</taxon>
        <taxon>Eurotiomycetes</taxon>
        <taxon>Eurotiomycetidae</taxon>
        <taxon>Eurotiales</taxon>
        <taxon>Aspergillaceae</taxon>
        <taxon>Aspergillus</taxon>
        <taxon>Aspergillus subgen. Nidulantes</taxon>
    </lineage>
</organism>